<dbReference type="PANTHER" id="PTHR11048">
    <property type="entry name" value="PRENYLTRANSFERASES"/>
    <property type="match status" value="1"/>
</dbReference>
<dbReference type="AlphaFoldDB" id="A0A194XA80"/>
<comment type="similarity">
    <text evidence="4">Belongs to the UbiA prenyltransferase family.</text>
</comment>
<dbReference type="EMBL" id="KQ947415">
    <property type="protein sequence ID" value="KUJ17078.1"/>
    <property type="molecule type" value="Genomic_DNA"/>
</dbReference>
<dbReference type="Pfam" id="PF01040">
    <property type="entry name" value="UbiA"/>
    <property type="match status" value="1"/>
</dbReference>
<evidence type="ECO:0000313" key="11">
    <source>
        <dbReference type="Proteomes" id="UP000070700"/>
    </source>
</evidence>
<feature type="transmembrane region" description="Helical" evidence="9">
    <location>
        <begin position="205"/>
        <end position="225"/>
    </location>
</feature>
<feature type="transmembrane region" description="Helical" evidence="9">
    <location>
        <begin position="275"/>
        <end position="295"/>
    </location>
</feature>
<reference evidence="10 11" key="1">
    <citation type="submission" date="2015-10" db="EMBL/GenBank/DDBJ databases">
        <title>Full genome of DAOMC 229536 Phialocephala scopiformis, a fungal endophyte of spruce producing the potent anti-insectan compound rugulosin.</title>
        <authorList>
            <consortium name="DOE Joint Genome Institute"/>
            <person name="Walker A.K."/>
            <person name="Frasz S.L."/>
            <person name="Seifert K.A."/>
            <person name="Miller J.D."/>
            <person name="Mondo S.J."/>
            <person name="Labutti K."/>
            <person name="Lipzen A."/>
            <person name="Dockter R."/>
            <person name="Kennedy M."/>
            <person name="Grigoriev I.V."/>
            <person name="Spatafora J.W."/>
        </authorList>
    </citation>
    <scope>NUCLEOTIDE SEQUENCE [LARGE SCALE GENOMIC DNA]</scope>
    <source>
        <strain evidence="10 11">CBS 120377</strain>
    </source>
</reference>
<dbReference type="Proteomes" id="UP000070700">
    <property type="component" value="Unassembled WGS sequence"/>
</dbReference>
<evidence type="ECO:0000256" key="5">
    <source>
        <dbReference type="ARBA" id="ARBA00022679"/>
    </source>
</evidence>
<comment type="cofactor">
    <cofactor evidence="1">
        <name>Mg(2+)</name>
        <dbReference type="ChEBI" id="CHEBI:18420"/>
    </cofactor>
</comment>
<comment type="subcellular location">
    <subcellularLocation>
        <location evidence="2">Membrane</location>
        <topology evidence="2">Multi-pass membrane protein</topology>
    </subcellularLocation>
</comment>
<evidence type="ECO:0000256" key="6">
    <source>
        <dbReference type="ARBA" id="ARBA00022692"/>
    </source>
</evidence>
<feature type="transmembrane region" description="Helical" evidence="9">
    <location>
        <begin position="167"/>
        <end position="185"/>
    </location>
</feature>
<evidence type="ECO:0000256" key="2">
    <source>
        <dbReference type="ARBA" id="ARBA00004141"/>
    </source>
</evidence>
<dbReference type="InterPro" id="IPR039653">
    <property type="entry name" value="Prenyltransferase"/>
</dbReference>
<dbReference type="PROSITE" id="PS00943">
    <property type="entry name" value="UBIA"/>
    <property type="match status" value="1"/>
</dbReference>
<keyword evidence="8 9" id="KW-0472">Membrane</keyword>
<dbReference type="InterPro" id="IPR044878">
    <property type="entry name" value="UbiA_sf"/>
</dbReference>
<dbReference type="GO" id="GO:0006744">
    <property type="term" value="P:ubiquinone biosynthetic process"/>
    <property type="evidence" value="ECO:0007669"/>
    <property type="project" value="TreeGrafter"/>
</dbReference>
<protein>
    <submittedName>
        <fullName evidence="10">Putative 4-hydroxybenzoate polyprenyl transferase</fullName>
    </submittedName>
</protein>
<comment type="pathway">
    <text evidence="3">Secondary metabolite biosynthesis; terpenoid biosynthesis.</text>
</comment>
<dbReference type="Gene3D" id="1.10.357.140">
    <property type="entry name" value="UbiA prenyltransferase"/>
    <property type="match status" value="1"/>
</dbReference>
<dbReference type="CDD" id="cd13959">
    <property type="entry name" value="PT_UbiA_COQ2"/>
    <property type="match status" value="1"/>
</dbReference>
<evidence type="ECO:0000256" key="8">
    <source>
        <dbReference type="ARBA" id="ARBA00023136"/>
    </source>
</evidence>
<dbReference type="RefSeq" id="XP_018071433.1">
    <property type="nucleotide sequence ID" value="XM_018217604.1"/>
</dbReference>
<sequence length="321" mass="35073">MNISTKLATRYHAPDSGVFLLLPSSWVPYAELMRLDRPSGYYAFYWHYAIGLAFGACIAPQLVSPTALVAFTGYLALWVVILRGAVCTWNDNLDQEFDRKVIRTRFRPIARGAVSTAQGHVFTLIQTVVGAVMLMPLPWAVPAYAAIMMAILTIYPLGKRVTDFPQVILGIGFAIPIFMCCAALDTDPLLQPELFGEPEAVAMKWGGACLYCASVLWTIIFDTVYAHQDIKDDVNAGVRSLAVRLGDHTKPGLGFLGAIQISLLVGVGRLCNFSVFYFMVSCGGAASALIAMLWFGPGSRFVRASVVVGLLGHYAFRWTSK</sequence>
<dbReference type="UniPathway" id="UPA00213"/>
<dbReference type="GO" id="GO:0005743">
    <property type="term" value="C:mitochondrial inner membrane"/>
    <property type="evidence" value="ECO:0007669"/>
    <property type="project" value="TreeGrafter"/>
</dbReference>
<dbReference type="FunFam" id="1.10.357.140:FF:000008">
    <property type="entry name" value="4-hydroxybenzoate octaprenyltransferase"/>
    <property type="match status" value="1"/>
</dbReference>
<feature type="transmembrane region" description="Helical" evidence="9">
    <location>
        <begin position="42"/>
        <end position="62"/>
    </location>
</feature>
<dbReference type="STRING" id="149040.A0A194XA80"/>
<evidence type="ECO:0000256" key="3">
    <source>
        <dbReference type="ARBA" id="ARBA00004721"/>
    </source>
</evidence>
<feature type="transmembrane region" description="Helical" evidence="9">
    <location>
        <begin position="139"/>
        <end position="155"/>
    </location>
</feature>
<dbReference type="GO" id="GO:0016114">
    <property type="term" value="P:terpenoid biosynthetic process"/>
    <property type="evidence" value="ECO:0007669"/>
    <property type="project" value="UniProtKB-UniPathway"/>
</dbReference>
<dbReference type="InParanoid" id="A0A194XA80"/>
<name>A0A194XA80_MOLSC</name>
<evidence type="ECO:0000256" key="4">
    <source>
        <dbReference type="ARBA" id="ARBA00005985"/>
    </source>
</evidence>
<feature type="transmembrane region" description="Helical" evidence="9">
    <location>
        <begin position="68"/>
        <end position="89"/>
    </location>
</feature>
<keyword evidence="6 9" id="KW-0812">Transmembrane</keyword>
<keyword evidence="7 9" id="KW-1133">Transmembrane helix</keyword>
<dbReference type="InterPro" id="IPR000537">
    <property type="entry name" value="UbiA_prenyltransferase"/>
</dbReference>
<dbReference type="GO" id="GO:0008412">
    <property type="term" value="F:4-hydroxybenzoate polyprenyltransferase activity"/>
    <property type="evidence" value="ECO:0007669"/>
    <property type="project" value="TreeGrafter"/>
</dbReference>
<dbReference type="PANTHER" id="PTHR11048:SF39">
    <property type="entry name" value="POLYPRENYL TRANSFERASE AUSN"/>
    <property type="match status" value="1"/>
</dbReference>
<feature type="transmembrane region" description="Helical" evidence="9">
    <location>
        <begin position="109"/>
        <end position="133"/>
    </location>
</feature>
<gene>
    <name evidence="10" type="ORF">LY89DRAFT_707421</name>
</gene>
<dbReference type="KEGG" id="psco:LY89DRAFT_707421"/>
<dbReference type="InterPro" id="IPR030470">
    <property type="entry name" value="UbiA_prenylTrfase_CS"/>
</dbReference>
<evidence type="ECO:0000313" key="10">
    <source>
        <dbReference type="EMBL" id="KUJ17078.1"/>
    </source>
</evidence>
<evidence type="ECO:0000256" key="9">
    <source>
        <dbReference type="SAM" id="Phobius"/>
    </source>
</evidence>
<dbReference type="Gene3D" id="1.20.120.1780">
    <property type="entry name" value="UbiA prenyltransferase"/>
    <property type="match status" value="1"/>
</dbReference>
<proteinExistence type="inferred from homology"/>
<keyword evidence="5 10" id="KW-0808">Transferase</keyword>
<accession>A0A194XA80</accession>
<evidence type="ECO:0000256" key="1">
    <source>
        <dbReference type="ARBA" id="ARBA00001946"/>
    </source>
</evidence>
<dbReference type="FunFam" id="1.20.120.1780:FF:000001">
    <property type="entry name" value="4-hydroxybenzoate octaprenyltransferase"/>
    <property type="match status" value="1"/>
</dbReference>
<keyword evidence="11" id="KW-1185">Reference proteome</keyword>
<dbReference type="OrthoDB" id="18170at2759"/>
<organism evidence="10 11">
    <name type="scientific">Mollisia scopiformis</name>
    <name type="common">Conifer needle endophyte fungus</name>
    <name type="synonym">Phialocephala scopiformis</name>
    <dbReference type="NCBI Taxonomy" id="149040"/>
    <lineage>
        <taxon>Eukaryota</taxon>
        <taxon>Fungi</taxon>
        <taxon>Dikarya</taxon>
        <taxon>Ascomycota</taxon>
        <taxon>Pezizomycotina</taxon>
        <taxon>Leotiomycetes</taxon>
        <taxon>Helotiales</taxon>
        <taxon>Mollisiaceae</taxon>
        <taxon>Mollisia</taxon>
    </lineage>
</organism>
<dbReference type="GeneID" id="28827330"/>
<evidence type="ECO:0000256" key="7">
    <source>
        <dbReference type="ARBA" id="ARBA00022989"/>
    </source>
</evidence>